<evidence type="ECO:0000313" key="6">
    <source>
        <dbReference type="EMBL" id="CAK8681842.1"/>
    </source>
</evidence>
<reference evidence="6 7" key="1">
    <citation type="submission" date="2024-02" db="EMBL/GenBank/DDBJ databases">
        <authorList>
            <person name="Daric V."/>
            <person name="Darras S."/>
        </authorList>
    </citation>
    <scope>NUCLEOTIDE SEQUENCE [LARGE SCALE GENOMIC DNA]</scope>
</reference>
<dbReference type="PANTHER" id="PTHR16056">
    <property type="entry name" value="REGULATOR OF MICROTUBULE DYNAMICS PROTEIN"/>
    <property type="match status" value="1"/>
</dbReference>
<evidence type="ECO:0000259" key="5">
    <source>
        <dbReference type="Pfam" id="PF12333"/>
    </source>
</evidence>
<feature type="compositionally biased region" description="Basic residues" evidence="4">
    <location>
        <begin position="1"/>
        <end position="27"/>
    </location>
</feature>
<dbReference type="Pfam" id="PF12333">
    <property type="entry name" value="Ipi1_N"/>
    <property type="match status" value="1"/>
</dbReference>
<protein>
    <recommendedName>
        <fullName evidence="5">Pre-rRNA-processing protein Ipi1 N-terminal domain-containing protein</fullName>
    </recommendedName>
</protein>
<evidence type="ECO:0000313" key="7">
    <source>
        <dbReference type="Proteomes" id="UP001642483"/>
    </source>
</evidence>
<evidence type="ECO:0000256" key="3">
    <source>
        <dbReference type="ARBA" id="ARBA00023242"/>
    </source>
</evidence>
<dbReference type="PANTHER" id="PTHR16056:SF2">
    <property type="entry name" value="TESTIS-EXPRESSED PROTEIN 10"/>
    <property type="match status" value="1"/>
</dbReference>
<feature type="region of interest" description="Disordered" evidence="4">
    <location>
        <begin position="1"/>
        <end position="31"/>
    </location>
</feature>
<dbReference type="Proteomes" id="UP001642483">
    <property type="component" value="Unassembled WGS sequence"/>
</dbReference>
<name>A0ABP0FQB4_CLALP</name>
<proteinExistence type="inferred from homology"/>
<dbReference type="EMBL" id="CAWYQH010000090">
    <property type="protein sequence ID" value="CAK8681842.1"/>
    <property type="molecule type" value="Genomic_DNA"/>
</dbReference>
<dbReference type="Gene3D" id="1.25.10.10">
    <property type="entry name" value="Leucine-rich Repeat Variant"/>
    <property type="match status" value="1"/>
</dbReference>
<evidence type="ECO:0000256" key="1">
    <source>
        <dbReference type="ARBA" id="ARBA00004123"/>
    </source>
</evidence>
<dbReference type="SUPFAM" id="SSF48371">
    <property type="entry name" value="ARM repeat"/>
    <property type="match status" value="1"/>
</dbReference>
<evidence type="ECO:0000256" key="4">
    <source>
        <dbReference type="SAM" id="MobiDB-lite"/>
    </source>
</evidence>
<dbReference type="InterPro" id="IPR016024">
    <property type="entry name" value="ARM-type_fold"/>
</dbReference>
<feature type="domain" description="Pre-rRNA-processing protein Ipi1 N-terminal" evidence="5">
    <location>
        <begin position="138"/>
        <end position="234"/>
    </location>
</feature>
<evidence type="ECO:0000256" key="2">
    <source>
        <dbReference type="ARBA" id="ARBA00006427"/>
    </source>
</evidence>
<dbReference type="InterPro" id="IPR011989">
    <property type="entry name" value="ARM-like"/>
</dbReference>
<keyword evidence="7" id="KW-1185">Reference proteome</keyword>
<comment type="caution">
    <text evidence="6">The sequence shown here is derived from an EMBL/GenBank/DDBJ whole genome shotgun (WGS) entry which is preliminary data.</text>
</comment>
<keyword evidence="3" id="KW-0539">Nucleus</keyword>
<dbReference type="InterPro" id="IPR024679">
    <property type="entry name" value="Ipi1_N"/>
</dbReference>
<comment type="similarity">
    <text evidence="2">Belongs to the IPI1/TEX10 family.</text>
</comment>
<gene>
    <name evidence="6" type="ORF">CVLEPA_LOCUS12077</name>
</gene>
<sequence>MGKTSRKTRAKKKDFNKVKLKVGKKKPQASNFTETSFKSRSIYIPDQLKTENQDEVVSRGKQNLDVLLSHLNHSSPKFRYRALCGIKEILIKKQNLNWELPKIFEKISKLIVDDNSEVRSGCISCFQILFKWLPEVRVSPFFSLILSYLYCAMSHLSIEVQKDSLKILDLCLENYLSLVQSEGGTKLLEYFIELISTNETGNKSRGRMITMKFSKHESALKWRTQILACLLRLLSKPRDEVTKPLIVCKDFSCHIPIGNALIPPKPPGRGLIIRDLQLKFLNPSKEKSMKEIATMIIPLLVQCWLDASSAGILQKNVETTTTMLLVVKITFELCSHVIEAFLPADETIMWLRKTYMTTFTKHFFNNFPFEQIEIAETNTGRKGRKSKIAQGKDIILVNLVTCNLITLLNTDKTIEEDGVNLATAASWLSEFFSVCASERNFVDNQNFYFALSSFRKLILLDADSETSTTLISSLYRYFQTLSQNQYQRKILRLLIDLSQDRNDSLFENPVFREFLNSLPSQLITHLKELVKRKSSGCKLSTDINSCSTSLVLHCIKCVIIRREKGFVTSWNNSFHGVLSAIEEQYSDIFCTSEQQCMECSAFQKKLVDCSIFHFPSISIEDHRILSHICHQPYFPVAHVDHIMGVLQMRIDPRHNLPESDSIDKLEKFLVIRFMLSVLLGVKTEEERTVNDLSLPLSHIQRHSRVVKCVCDRLLILANNSPLPETLLTFLRIRIFIVENISNVKSSMGLLGLGKLVCSSALTQGL</sequence>
<accession>A0ABP0FQB4</accession>
<comment type="subcellular location">
    <subcellularLocation>
        <location evidence="1">Nucleus</location>
    </subcellularLocation>
</comment>
<organism evidence="6 7">
    <name type="scientific">Clavelina lepadiformis</name>
    <name type="common">Light-bulb sea squirt</name>
    <name type="synonym">Ascidia lepadiformis</name>
    <dbReference type="NCBI Taxonomy" id="159417"/>
    <lineage>
        <taxon>Eukaryota</taxon>
        <taxon>Metazoa</taxon>
        <taxon>Chordata</taxon>
        <taxon>Tunicata</taxon>
        <taxon>Ascidiacea</taxon>
        <taxon>Aplousobranchia</taxon>
        <taxon>Clavelinidae</taxon>
        <taxon>Clavelina</taxon>
    </lineage>
</organism>